<comment type="caution">
    <text evidence="1">The sequence shown here is derived from an EMBL/GenBank/DDBJ whole genome shotgun (WGS) entry which is preliminary data.</text>
</comment>
<evidence type="ECO:0000313" key="2">
    <source>
        <dbReference type="Proteomes" id="UP000499080"/>
    </source>
</evidence>
<sequence>MTAATLILSGTSDSDHACLAARAPQSQTGQAGVSGLQDSFFETRTFRRKRHELDSLHLDGHLPHYPTPFYYLRLRRTEMGYG</sequence>
<protein>
    <submittedName>
        <fullName evidence="1">Uncharacterized protein</fullName>
    </submittedName>
</protein>
<dbReference type="EMBL" id="BGPR01031212">
    <property type="protein sequence ID" value="GBO04129.1"/>
    <property type="molecule type" value="Genomic_DNA"/>
</dbReference>
<proteinExistence type="predicted"/>
<name>A0A4Y2TU35_ARAVE</name>
<organism evidence="1 2">
    <name type="scientific">Araneus ventricosus</name>
    <name type="common">Orbweaver spider</name>
    <name type="synonym">Epeira ventricosa</name>
    <dbReference type="NCBI Taxonomy" id="182803"/>
    <lineage>
        <taxon>Eukaryota</taxon>
        <taxon>Metazoa</taxon>
        <taxon>Ecdysozoa</taxon>
        <taxon>Arthropoda</taxon>
        <taxon>Chelicerata</taxon>
        <taxon>Arachnida</taxon>
        <taxon>Araneae</taxon>
        <taxon>Araneomorphae</taxon>
        <taxon>Entelegynae</taxon>
        <taxon>Araneoidea</taxon>
        <taxon>Araneidae</taxon>
        <taxon>Araneus</taxon>
    </lineage>
</organism>
<reference evidence="1 2" key="1">
    <citation type="journal article" date="2019" name="Sci. Rep.">
        <title>Orb-weaving spider Araneus ventricosus genome elucidates the spidroin gene catalogue.</title>
        <authorList>
            <person name="Kono N."/>
            <person name="Nakamura H."/>
            <person name="Ohtoshi R."/>
            <person name="Moran D.A.P."/>
            <person name="Shinohara A."/>
            <person name="Yoshida Y."/>
            <person name="Fujiwara M."/>
            <person name="Mori M."/>
            <person name="Tomita M."/>
            <person name="Arakawa K."/>
        </authorList>
    </citation>
    <scope>NUCLEOTIDE SEQUENCE [LARGE SCALE GENOMIC DNA]</scope>
</reference>
<gene>
    <name evidence="1" type="ORF">AVEN_217552_1</name>
</gene>
<keyword evidence="2" id="KW-1185">Reference proteome</keyword>
<dbReference type="AlphaFoldDB" id="A0A4Y2TU35"/>
<dbReference type="Proteomes" id="UP000499080">
    <property type="component" value="Unassembled WGS sequence"/>
</dbReference>
<accession>A0A4Y2TU35</accession>
<evidence type="ECO:0000313" key="1">
    <source>
        <dbReference type="EMBL" id="GBO04129.1"/>
    </source>
</evidence>